<evidence type="ECO:0000313" key="3">
    <source>
        <dbReference type="EMBL" id="QDU84172.1"/>
    </source>
</evidence>
<reference evidence="3 4" key="1">
    <citation type="submission" date="2019-02" db="EMBL/GenBank/DDBJ databases">
        <title>Deep-cultivation of Planctomycetes and their phenomic and genomic characterization uncovers novel biology.</title>
        <authorList>
            <person name="Wiegand S."/>
            <person name="Jogler M."/>
            <person name="Boedeker C."/>
            <person name="Pinto D."/>
            <person name="Vollmers J."/>
            <person name="Rivas-Marin E."/>
            <person name="Kohn T."/>
            <person name="Peeters S.H."/>
            <person name="Heuer A."/>
            <person name="Rast P."/>
            <person name="Oberbeckmann S."/>
            <person name="Bunk B."/>
            <person name="Jeske O."/>
            <person name="Meyerdierks A."/>
            <person name="Storesund J.E."/>
            <person name="Kallscheuer N."/>
            <person name="Luecker S."/>
            <person name="Lage O.M."/>
            <person name="Pohl T."/>
            <person name="Merkel B.J."/>
            <person name="Hornburger P."/>
            <person name="Mueller R.-W."/>
            <person name="Bruemmer F."/>
            <person name="Labrenz M."/>
            <person name="Spormann A.M."/>
            <person name="Op den Camp H."/>
            <person name="Overmann J."/>
            <person name="Amann R."/>
            <person name="Jetten M.S.M."/>
            <person name="Mascher T."/>
            <person name="Medema M.H."/>
            <person name="Devos D.P."/>
            <person name="Kaster A.-K."/>
            <person name="Ovreas L."/>
            <person name="Rohde M."/>
            <person name="Galperin M.Y."/>
            <person name="Jogler C."/>
        </authorList>
    </citation>
    <scope>NUCLEOTIDE SEQUENCE [LARGE SCALE GENOMIC DNA]</scope>
    <source>
        <strain evidence="3 4">Pla163</strain>
    </source>
</reference>
<dbReference type="AlphaFoldDB" id="A0A518CY66"/>
<keyword evidence="4" id="KW-1185">Reference proteome</keyword>
<evidence type="ECO:0000256" key="2">
    <source>
        <dbReference type="SAM" id="Phobius"/>
    </source>
</evidence>
<keyword evidence="2" id="KW-0812">Transmembrane</keyword>
<sequence>MAFGFLGSLVVAILLVGGLVLAVVRGTRSSRAGGESDSGERGGIGMGVGVLLLVLAGLAVTGVLTLLLGISTGMTRLPAPRPEPGEVTLHVQGKDMDLDPLARAFDAALERAVDPACRPFATSKSSSATGSFGREIQVKGSRFTLQPTEDAIGLPAEPLDFEALRFEYEFALGGLLDDELGSDDLVVVIGHHHAASSVEFAAELQWIDGVPRLVNVEPDAVFFSPSDAFGPEDAEIVVEPARIDAAIPVPSEPSAPDPTERSPEELDQPR</sequence>
<feature type="region of interest" description="Disordered" evidence="1">
    <location>
        <begin position="245"/>
        <end position="270"/>
    </location>
</feature>
<evidence type="ECO:0000313" key="4">
    <source>
        <dbReference type="Proteomes" id="UP000319342"/>
    </source>
</evidence>
<keyword evidence="2" id="KW-0472">Membrane</keyword>
<protein>
    <submittedName>
        <fullName evidence="3">Uncharacterized protein</fullName>
    </submittedName>
</protein>
<gene>
    <name evidence="3" type="ORF">Pla163_12770</name>
</gene>
<dbReference type="RefSeq" id="WP_145185219.1">
    <property type="nucleotide sequence ID" value="NZ_CP036290.1"/>
</dbReference>
<evidence type="ECO:0000256" key="1">
    <source>
        <dbReference type="SAM" id="MobiDB-lite"/>
    </source>
</evidence>
<accession>A0A518CY66</accession>
<feature type="compositionally biased region" description="Basic and acidic residues" evidence="1">
    <location>
        <begin position="258"/>
        <end position="270"/>
    </location>
</feature>
<feature type="transmembrane region" description="Helical" evidence="2">
    <location>
        <begin position="46"/>
        <end position="68"/>
    </location>
</feature>
<organism evidence="3 4">
    <name type="scientific">Rohdeia mirabilis</name>
    <dbReference type="NCBI Taxonomy" id="2528008"/>
    <lineage>
        <taxon>Bacteria</taxon>
        <taxon>Pseudomonadati</taxon>
        <taxon>Planctomycetota</taxon>
        <taxon>Planctomycetia</taxon>
        <taxon>Planctomycetia incertae sedis</taxon>
        <taxon>Rohdeia</taxon>
    </lineage>
</organism>
<dbReference type="EMBL" id="CP036290">
    <property type="protein sequence ID" value="QDU84172.1"/>
    <property type="molecule type" value="Genomic_DNA"/>
</dbReference>
<name>A0A518CY66_9BACT</name>
<proteinExistence type="predicted"/>
<dbReference type="Proteomes" id="UP000319342">
    <property type="component" value="Chromosome"/>
</dbReference>
<keyword evidence="2" id="KW-1133">Transmembrane helix</keyword>